<dbReference type="InterPro" id="IPR002081">
    <property type="entry name" value="Cryptochrome/DNA_photolyase_1"/>
</dbReference>
<dbReference type="OrthoDB" id="9772484at2"/>
<feature type="site" description="Electron transfer via tryptophanyl radical" evidence="9">
    <location>
        <position position="380"/>
    </location>
</feature>
<dbReference type="InterPro" id="IPR018394">
    <property type="entry name" value="DNA_photolyase_1_CS_C"/>
</dbReference>
<keyword evidence="4 8" id="KW-0285">Flavoprotein</keyword>
<evidence type="ECO:0000256" key="2">
    <source>
        <dbReference type="ARBA" id="ARBA00013149"/>
    </source>
</evidence>
<dbReference type="Pfam" id="PF03441">
    <property type="entry name" value="FAD_binding_7"/>
    <property type="match status" value="1"/>
</dbReference>
<dbReference type="AlphaFoldDB" id="A0A1V2H673"/>
<dbReference type="Gene3D" id="3.40.50.620">
    <property type="entry name" value="HUPs"/>
    <property type="match status" value="1"/>
</dbReference>
<reference evidence="12 13" key="1">
    <citation type="submission" date="2016-10" db="EMBL/GenBank/DDBJ databases">
        <title>Draft Genome sequence of Roseomonas sp. strain M3.</title>
        <authorList>
            <person name="Subhash Y."/>
            <person name="Lee S."/>
        </authorList>
    </citation>
    <scope>NUCLEOTIDE SEQUENCE [LARGE SCALE GENOMIC DNA]</scope>
    <source>
        <strain evidence="12 13">M3</strain>
    </source>
</reference>
<keyword evidence="6 10" id="KW-0157">Chromophore</keyword>
<dbReference type="Proteomes" id="UP000188879">
    <property type="component" value="Unassembled WGS sequence"/>
</dbReference>
<dbReference type="InterPro" id="IPR014729">
    <property type="entry name" value="Rossmann-like_a/b/a_fold"/>
</dbReference>
<dbReference type="PANTHER" id="PTHR11455">
    <property type="entry name" value="CRYPTOCHROME"/>
    <property type="match status" value="1"/>
</dbReference>
<evidence type="ECO:0000256" key="7">
    <source>
        <dbReference type="ARBA" id="ARBA00033999"/>
    </source>
</evidence>
<dbReference type="GO" id="GO:0071949">
    <property type="term" value="F:FAD binding"/>
    <property type="evidence" value="ECO:0007669"/>
    <property type="project" value="TreeGrafter"/>
</dbReference>
<dbReference type="InterPro" id="IPR036155">
    <property type="entry name" value="Crypto/Photolyase_N_sf"/>
</dbReference>
<evidence type="ECO:0000256" key="3">
    <source>
        <dbReference type="ARBA" id="ARBA00014046"/>
    </source>
</evidence>
<proteinExistence type="inferred from homology"/>
<feature type="binding site" evidence="8">
    <location>
        <position position="270"/>
    </location>
    <ligand>
        <name>FAD</name>
        <dbReference type="ChEBI" id="CHEBI:57692"/>
    </ligand>
</feature>
<dbReference type="InterPro" id="IPR005101">
    <property type="entry name" value="Cryptochr/Photolyase_FAD-bd"/>
</dbReference>
<keyword evidence="5 8" id="KW-0274">FAD</keyword>
<feature type="binding site" evidence="8">
    <location>
        <begin position="237"/>
        <end position="241"/>
    </location>
    <ligand>
        <name>FAD</name>
        <dbReference type="ChEBI" id="CHEBI:57692"/>
    </ligand>
</feature>
<dbReference type="FunFam" id="1.10.579.10:FF:000003">
    <property type="entry name" value="Deoxyribodipyrimidine photo-lyase"/>
    <property type="match status" value="1"/>
</dbReference>
<comment type="cofactor">
    <cofactor evidence="1">
        <name>(6R)-5,10-methylene-5,6,7,8-tetrahydrofolate</name>
        <dbReference type="ChEBI" id="CHEBI:15636"/>
    </cofactor>
</comment>
<feature type="binding site" evidence="8">
    <location>
        <position position="225"/>
    </location>
    <ligand>
        <name>FAD</name>
        <dbReference type="ChEBI" id="CHEBI:57692"/>
    </ligand>
</feature>
<evidence type="ECO:0000256" key="1">
    <source>
        <dbReference type="ARBA" id="ARBA00001932"/>
    </source>
</evidence>
<dbReference type="SUPFAM" id="SSF52425">
    <property type="entry name" value="Cryptochrome/photolyase, N-terminal domain"/>
    <property type="match status" value="1"/>
</dbReference>
<accession>A0A1V2H673</accession>
<dbReference type="GO" id="GO:0009416">
    <property type="term" value="P:response to light stimulus"/>
    <property type="evidence" value="ECO:0007669"/>
    <property type="project" value="TreeGrafter"/>
</dbReference>
<evidence type="ECO:0000313" key="13">
    <source>
        <dbReference type="Proteomes" id="UP000188879"/>
    </source>
</evidence>
<dbReference type="PROSITE" id="PS00394">
    <property type="entry name" value="DNA_PHOTOLYASES_1_1"/>
    <property type="match status" value="1"/>
</dbReference>
<sequence>MTAAAPTLVWFRQDLRLADNPALHAAAEGPMLAVYVLDDAAHRHGGANRWWLHHSLAALAKALEARGAALHLLHGDAVAEIPKLAKAIGAQSVQAGRLYAPWARARDAAVAEALEAEGRKLVLHTSSVLLEPDRLRTGQGKPYAVYTPFARAIMAMGEPPPAIPAPGKLAGVKPPKGGVSLGSLKLLPHKPEPDWAAAFPAMWTPGEDAAQARLAEFAGEDAADYADGRNTPGIDGTSRLSPRLHWGELSPRQVWHAVAGHGQDGGRQTWLKEILWREFSYHTLWHRPQLPDKPLRAEFEQFGWQPDAKLLAAWQRGQTGYPIVDAGMRQLWKHGWMHNRVRMITGSFLVKHLLQPWQDGAAWFLDTLVDGDLASNSQNWQWVSGCGVDAAPYFRIFNPILQGQKFDADGAYVRDFVPELAQLPDKWLHQPWAAPEAVLRGAGVTLGQTYPKPVVDHAGARARALAAFADLRSGRE</sequence>
<evidence type="ECO:0000256" key="8">
    <source>
        <dbReference type="PIRSR" id="PIRSR602081-1"/>
    </source>
</evidence>
<gene>
    <name evidence="12" type="ORF">BKE38_09170</name>
</gene>
<evidence type="ECO:0000256" key="5">
    <source>
        <dbReference type="ARBA" id="ARBA00022827"/>
    </source>
</evidence>
<feature type="site" description="Electron transfer via tryptophanyl radical" evidence="9">
    <location>
        <position position="304"/>
    </location>
</feature>
<comment type="similarity">
    <text evidence="10">Belongs to the DNA photolyase family.</text>
</comment>
<comment type="caution">
    <text evidence="12">The sequence shown here is derived from an EMBL/GenBank/DDBJ whole genome shotgun (WGS) entry which is preliminary data.</text>
</comment>
<feature type="site" description="Electron transfer via tryptophanyl radical" evidence="9">
    <location>
        <position position="357"/>
    </location>
</feature>
<evidence type="ECO:0000256" key="4">
    <source>
        <dbReference type="ARBA" id="ARBA00022630"/>
    </source>
</evidence>
<evidence type="ECO:0000313" key="12">
    <source>
        <dbReference type="EMBL" id="ONG55499.1"/>
    </source>
</evidence>
<dbReference type="GO" id="GO:0003677">
    <property type="term" value="F:DNA binding"/>
    <property type="evidence" value="ECO:0007669"/>
    <property type="project" value="TreeGrafter"/>
</dbReference>
<evidence type="ECO:0000256" key="6">
    <source>
        <dbReference type="ARBA" id="ARBA00022991"/>
    </source>
</evidence>
<dbReference type="InterPro" id="IPR006050">
    <property type="entry name" value="DNA_photolyase_N"/>
</dbReference>
<keyword evidence="12" id="KW-0456">Lyase</keyword>
<dbReference type="Pfam" id="PF00875">
    <property type="entry name" value="DNA_photolyase"/>
    <property type="match status" value="1"/>
</dbReference>
<dbReference type="InterPro" id="IPR036134">
    <property type="entry name" value="Crypto/Photolyase_FAD-like_sf"/>
</dbReference>
<dbReference type="SUPFAM" id="SSF48173">
    <property type="entry name" value="Cryptochrome/photolyase FAD-binding domain"/>
    <property type="match status" value="1"/>
</dbReference>
<keyword evidence="13" id="KW-1185">Reference proteome</keyword>
<evidence type="ECO:0000256" key="10">
    <source>
        <dbReference type="RuleBase" id="RU004182"/>
    </source>
</evidence>
<evidence type="ECO:0000256" key="9">
    <source>
        <dbReference type="PIRSR" id="PIRSR602081-2"/>
    </source>
</evidence>
<name>A0A1V2H673_9PROT</name>
<feature type="binding site" evidence="8">
    <location>
        <begin position="370"/>
        <end position="372"/>
    </location>
    <ligand>
        <name>FAD</name>
        <dbReference type="ChEBI" id="CHEBI:57692"/>
    </ligand>
</feature>
<dbReference type="RefSeq" id="WP_076957055.1">
    <property type="nucleotide sequence ID" value="NZ_MLCO01000073.1"/>
</dbReference>
<dbReference type="GO" id="GO:0000719">
    <property type="term" value="P:photoreactive repair"/>
    <property type="evidence" value="ECO:0007669"/>
    <property type="project" value="UniProtKB-ARBA"/>
</dbReference>
<dbReference type="Gene3D" id="1.10.579.10">
    <property type="entry name" value="DNA Cyclobutane Dipyrimidine Photolyase, subunit A, domain 3"/>
    <property type="match status" value="1"/>
</dbReference>
<feature type="domain" description="Photolyase/cryptochrome alpha/beta" evidence="11">
    <location>
        <begin position="5"/>
        <end position="129"/>
    </location>
</feature>
<dbReference type="GO" id="GO:0003904">
    <property type="term" value="F:deoxyribodipyrimidine photo-lyase activity"/>
    <property type="evidence" value="ECO:0007669"/>
    <property type="project" value="UniProtKB-EC"/>
</dbReference>
<protein>
    <recommendedName>
        <fullName evidence="3">Deoxyribodipyrimidine photo-lyase</fullName>
        <ecNumber evidence="2">4.1.99.3</ecNumber>
    </recommendedName>
</protein>
<dbReference type="PROSITE" id="PS51645">
    <property type="entry name" value="PHR_CRY_ALPHA_BETA"/>
    <property type="match status" value="1"/>
</dbReference>
<dbReference type="PRINTS" id="PR00147">
    <property type="entry name" value="DNAPHOTLYASE"/>
</dbReference>
<dbReference type="EC" id="4.1.99.3" evidence="2"/>
<dbReference type="PANTHER" id="PTHR11455:SF9">
    <property type="entry name" value="CRYPTOCHROME CIRCADIAN CLOCK 5 ISOFORM X1"/>
    <property type="match status" value="1"/>
</dbReference>
<evidence type="ECO:0000259" key="11">
    <source>
        <dbReference type="PROSITE" id="PS51645"/>
    </source>
</evidence>
<dbReference type="EMBL" id="MLCO01000073">
    <property type="protein sequence ID" value="ONG55499.1"/>
    <property type="molecule type" value="Genomic_DNA"/>
</dbReference>
<comment type="catalytic activity">
    <reaction evidence="7">
        <text>cyclobutadipyrimidine (in DNA) = 2 pyrimidine residues (in DNA).</text>
        <dbReference type="EC" id="4.1.99.3"/>
    </reaction>
</comment>
<organism evidence="12 13">
    <name type="scientific">Teichococcus deserti</name>
    <dbReference type="NCBI Taxonomy" id="1817963"/>
    <lineage>
        <taxon>Bacteria</taxon>
        <taxon>Pseudomonadati</taxon>
        <taxon>Pseudomonadota</taxon>
        <taxon>Alphaproteobacteria</taxon>
        <taxon>Acetobacterales</taxon>
        <taxon>Roseomonadaceae</taxon>
        <taxon>Roseomonas</taxon>
    </lineage>
</organism>
<dbReference type="Gene3D" id="1.25.40.80">
    <property type="match status" value="1"/>
</dbReference>
<comment type="cofactor">
    <cofactor evidence="8">
        <name>FAD</name>
        <dbReference type="ChEBI" id="CHEBI:57692"/>
    </cofactor>
    <text evidence="8">Binds 1 FAD per subunit.</text>
</comment>